<feature type="region of interest" description="Disordered" evidence="1">
    <location>
        <begin position="1"/>
        <end position="50"/>
    </location>
</feature>
<dbReference type="Proteomes" id="UP000593564">
    <property type="component" value="Unassembled WGS sequence"/>
</dbReference>
<feature type="compositionally biased region" description="Polar residues" evidence="1">
    <location>
        <begin position="1"/>
        <end position="14"/>
    </location>
</feature>
<evidence type="ECO:0000256" key="1">
    <source>
        <dbReference type="SAM" id="MobiDB-lite"/>
    </source>
</evidence>
<feature type="compositionally biased region" description="Polar residues" evidence="1">
    <location>
        <begin position="37"/>
        <end position="50"/>
    </location>
</feature>
<gene>
    <name evidence="2" type="ORF">HYC85_023593</name>
</gene>
<organism evidence="2 3">
    <name type="scientific">Camellia sinensis</name>
    <name type="common">Tea plant</name>
    <name type="synonym">Thea sinensis</name>
    <dbReference type="NCBI Taxonomy" id="4442"/>
    <lineage>
        <taxon>Eukaryota</taxon>
        <taxon>Viridiplantae</taxon>
        <taxon>Streptophyta</taxon>
        <taxon>Embryophyta</taxon>
        <taxon>Tracheophyta</taxon>
        <taxon>Spermatophyta</taxon>
        <taxon>Magnoliopsida</taxon>
        <taxon>eudicotyledons</taxon>
        <taxon>Gunneridae</taxon>
        <taxon>Pentapetalae</taxon>
        <taxon>asterids</taxon>
        <taxon>Ericales</taxon>
        <taxon>Theaceae</taxon>
        <taxon>Camellia</taxon>
    </lineage>
</organism>
<protein>
    <submittedName>
        <fullName evidence="2">Uncharacterized protein</fullName>
    </submittedName>
</protein>
<proteinExistence type="predicted"/>
<reference evidence="2 3" key="2">
    <citation type="submission" date="2020-07" db="EMBL/GenBank/DDBJ databases">
        <title>Genome assembly of wild tea tree DASZ reveals pedigree and selection history of tea varieties.</title>
        <authorList>
            <person name="Zhang W."/>
        </authorList>
    </citation>
    <scope>NUCLEOTIDE SEQUENCE [LARGE SCALE GENOMIC DNA]</scope>
    <source>
        <strain evidence="3">cv. G240</strain>
        <tissue evidence="2">Leaf</tissue>
    </source>
</reference>
<name>A0A7J7GIS0_CAMSI</name>
<dbReference type="EMBL" id="JACBKZ010000011">
    <property type="protein sequence ID" value="KAF5939334.1"/>
    <property type="molecule type" value="Genomic_DNA"/>
</dbReference>
<comment type="caution">
    <text evidence="2">The sequence shown here is derived from an EMBL/GenBank/DDBJ whole genome shotgun (WGS) entry which is preliminary data.</text>
</comment>
<evidence type="ECO:0000313" key="2">
    <source>
        <dbReference type="EMBL" id="KAF5939334.1"/>
    </source>
</evidence>
<reference evidence="3" key="1">
    <citation type="journal article" date="2020" name="Nat. Commun.">
        <title>Genome assembly of wild tea tree DASZ reveals pedigree and selection history of tea varieties.</title>
        <authorList>
            <person name="Zhang W."/>
            <person name="Zhang Y."/>
            <person name="Qiu H."/>
            <person name="Guo Y."/>
            <person name="Wan H."/>
            <person name="Zhang X."/>
            <person name="Scossa F."/>
            <person name="Alseekh S."/>
            <person name="Zhang Q."/>
            <person name="Wang P."/>
            <person name="Xu L."/>
            <person name="Schmidt M.H."/>
            <person name="Jia X."/>
            <person name="Li D."/>
            <person name="Zhu A."/>
            <person name="Guo F."/>
            <person name="Chen W."/>
            <person name="Ni D."/>
            <person name="Usadel B."/>
            <person name="Fernie A.R."/>
            <person name="Wen W."/>
        </authorList>
    </citation>
    <scope>NUCLEOTIDE SEQUENCE [LARGE SCALE GENOMIC DNA]</scope>
    <source>
        <strain evidence="3">cv. G240</strain>
    </source>
</reference>
<evidence type="ECO:0000313" key="3">
    <source>
        <dbReference type="Proteomes" id="UP000593564"/>
    </source>
</evidence>
<dbReference type="AlphaFoldDB" id="A0A7J7GIS0"/>
<keyword evidence="3" id="KW-1185">Reference proteome</keyword>
<sequence length="50" mass="5614">MSAPMTSICTSAGQFNPHRPVSNPRQGRTRAEDQQMKRVTTIHQLSLANY</sequence>
<accession>A0A7J7GIS0</accession>